<dbReference type="InterPro" id="IPR001989">
    <property type="entry name" value="Radical_activat_CS"/>
</dbReference>
<dbReference type="Pfam" id="PF04055">
    <property type="entry name" value="Radical_SAM"/>
    <property type="match status" value="1"/>
</dbReference>
<dbReference type="NCBIfam" id="TIGR02494">
    <property type="entry name" value="PFLE_PFLC"/>
    <property type="match status" value="1"/>
</dbReference>
<dbReference type="InterPro" id="IPR017900">
    <property type="entry name" value="4Fe4S_Fe_S_CS"/>
</dbReference>
<evidence type="ECO:0000256" key="7">
    <source>
        <dbReference type="ARBA" id="ARBA00023004"/>
    </source>
</evidence>
<dbReference type="PANTHER" id="PTHR30352">
    <property type="entry name" value="PYRUVATE FORMATE-LYASE-ACTIVATING ENZYME"/>
    <property type="match status" value="1"/>
</dbReference>
<dbReference type="SFLD" id="SFLDS00029">
    <property type="entry name" value="Radical_SAM"/>
    <property type="match status" value="1"/>
</dbReference>
<comment type="cofactor">
    <cofactor evidence="1">
        <name>[4Fe-4S] cluster</name>
        <dbReference type="ChEBI" id="CHEBI:49883"/>
    </cofactor>
</comment>
<dbReference type="Gene3D" id="3.80.30.10">
    <property type="entry name" value="pyruvate-formate lyase- activating enzyme"/>
    <property type="match status" value="1"/>
</dbReference>
<keyword evidence="3" id="KW-0004">4Fe-4S</keyword>
<evidence type="ECO:0000259" key="10">
    <source>
        <dbReference type="PROSITE" id="PS51918"/>
    </source>
</evidence>
<evidence type="ECO:0000256" key="5">
    <source>
        <dbReference type="ARBA" id="ARBA00022723"/>
    </source>
</evidence>
<dbReference type="SUPFAM" id="SSF54862">
    <property type="entry name" value="4Fe-4S ferredoxins"/>
    <property type="match status" value="1"/>
</dbReference>
<dbReference type="SFLD" id="SFLDG01066">
    <property type="entry name" value="organic_radical-activating_enz"/>
    <property type="match status" value="1"/>
</dbReference>
<dbReference type="PROSITE" id="PS51379">
    <property type="entry name" value="4FE4S_FER_2"/>
    <property type="match status" value="2"/>
</dbReference>
<reference evidence="11" key="1">
    <citation type="journal article" date="2020" name="Int. J. Syst. Evol. Microbiol.">
        <title>Aquipluma nitroreducens gen. nov. sp. nov., a novel facultatively anaerobic bacterium isolated from a freshwater lake.</title>
        <authorList>
            <person name="Watanabe M."/>
            <person name="Kojima H."/>
            <person name="Fukui M."/>
        </authorList>
    </citation>
    <scope>NUCLEOTIDE SEQUENCE</scope>
    <source>
        <strain evidence="11">MeG22</strain>
    </source>
</reference>
<dbReference type="SUPFAM" id="SSF102114">
    <property type="entry name" value="Radical SAM enzymes"/>
    <property type="match status" value="1"/>
</dbReference>
<dbReference type="InterPro" id="IPR012839">
    <property type="entry name" value="Organic_radical_activase"/>
</dbReference>
<dbReference type="PANTHER" id="PTHR30352:SF4">
    <property type="entry name" value="PYRUVATE FORMATE-LYASE 2-ACTIVATING ENZYME"/>
    <property type="match status" value="1"/>
</dbReference>
<dbReference type="AlphaFoldDB" id="A0A5K7S9G3"/>
<dbReference type="EMBL" id="AP018694">
    <property type="protein sequence ID" value="BBE17954.1"/>
    <property type="molecule type" value="Genomic_DNA"/>
</dbReference>
<dbReference type="GO" id="GO:0051539">
    <property type="term" value="F:4 iron, 4 sulfur cluster binding"/>
    <property type="evidence" value="ECO:0007669"/>
    <property type="project" value="UniProtKB-KW"/>
</dbReference>
<dbReference type="Gene3D" id="3.30.70.20">
    <property type="match status" value="1"/>
</dbReference>
<keyword evidence="8" id="KW-0411">Iron-sulfur</keyword>
<dbReference type="SFLD" id="SFLDG01118">
    <property type="entry name" value="activating_enzymes__group_2"/>
    <property type="match status" value="1"/>
</dbReference>
<protein>
    <submittedName>
        <fullName evidence="11">Pyruvate formate-lyase activating enzyme</fullName>
    </submittedName>
</protein>
<organism evidence="11 12">
    <name type="scientific">Aquipluma nitroreducens</name>
    <dbReference type="NCBI Taxonomy" id="2010828"/>
    <lineage>
        <taxon>Bacteria</taxon>
        <taxon>Pseudomonadati</taxon>
        <taxon>Bacteroidota</taxon>
        <taxon>Bacteroidia</taxon>
        <taxon>Marinilabiliales</taxon>
        <taxon>Prolixibacteraceae</taxon>
        <taxon>Aquipluma</taxon>
    </lineage>
</organism>
<evidence type="ECO:0000256" key="8">
    <source>
        <dbReference type="ARBA" id="ARBA00023014"/>
    </source>
</evidence>
<sequence length="302" mass="33401">MNQPFIFDIKRYAINDGPGIRIVIFLKGCNLNCAWCHNPESISSETERMYAPAKCIKCGTCVMACPEKAITLTSEGIITDTELCKMCGKCAEVCPTKAIEISGHPMSVTEIMNEIEKERVFFDQSGGGVTFSGGEPLLQSKFLVELLDECSKRGIHTAVDTAGLSNTEIILDVARRTDLFLYDLKMMDSERHRKWVGVPNEKILENLKAVAATGVKIIIRIPLIGGVNDHAENMEATARFVAELSGEKKPVNLLPYHKIAQTKYQKLGRPDDFQLLEEPTKEAQQQAIAIFEKYGIEASIGG</sequence>
<dbReference type="InterPro" id="IPR058240">
    <property type="entry name" value="rSAM_sf"/>
</dbReference>
<evidence type="ECO:0000256" key="1">
    <source>
        <dbReference type="ARBA" id="ARBA00001966"/>
    </source>
</evidence>
<dbReference type="CDD" id="cd01335">
    <property type="entry name" value="Radical_SAM"/>
    <property type="match status" value="1"/>
</dbReference>
<keyword evidence="12" id="KW-1185">Reference proteome</keyword>
<evidence type="ECO:0000259" key="9">
    <source>
        <dbReference type="PROSITE" id="PS51379"/>
    </source>
</evidence>
<evidence type="ECO:0000256" key="6">
    <source>
        <dbReference type="ARBA" id="ARBA00023002"/>
    </source>
</evidence>
<dbReference type="InterPro" id="IPR034457">
    <property type="entry name" value="Organic_radical-activating"/>
</dbReference>
<dbReference type="PROSITE" id="PS51918">
    <property type="entry name" value="RADICAL_SAM"/>
    <property type="match status" value="1"/>
</dbReference>
<evidence type="ECO:0000256" key="3">
    <source>
        <dbReference type="ARBA" id="ARBA00022485"/>
    </source>
</evidence>
<dbReference type="PROSITE" id="PS00198">
    <property type="entry name" value="4FE4S_FER_1"/>
    <property type="match status" value="2"/>
</dbReference>
<proteinExistence type="inferred from homology"/>
<name>A0A5K7S9G3_9BACT</name>
<dbReference type="InterPro" id="IPR040074">
    <property type="entry name" value="BssD/PflA/YjjW"/>
</dbReference>
<accession>A0A5K7S9G3</accession>
<dbReference type="Pfam" id="PF00037">
    <property type="entry name" value="Fer4"/>
    <property type="match status" value="2"/>
</dbReference>
<keyword evidence="6" id="KW-0560">Oxidoreductase</keyword>
<keyword evidence="7" id="KW-0408">Iron</keyword>
<dbReference type="InterPro" id="IPR017896">
    <property type="entry name" value="4Fe4S_Fe-S-bd"/>
</dbReference>
<keyword evidence="5" id="KW-0479">Metal-binding</keyword>
<feature type="domain" description="Radical SAM core" evidence="10">
    <location>
        <begin position="15"/>
        <end position="297"/>
    </location>
</feature>
<dbReference type="GO" id="GO:0046872">
    <property type="term" value="F:metal ion binding"/>
    <property type="evidence" value="ECO:0007669"/>
    <property type="project" value="UniProtKB-KW"/>
</dbReference>
<dbReference type="KEGG" id="anf:AQPE_2113"/>
<dbReference type="PIRSF" id="PIRSF000371">
    <property type="entry name" value="PFL_act_enz"/>
    <property type="match status" value="1"/>
</dbReference>
<dbReference type="Proteomes" id="UP001193389">
    <property type="component" value="Chromosome"/>
</dbReference>
<evidence type="ECO:0000256" key="2">
    <source>
        <dbReference type="ARBA" id="ARBA00009777"/>
    </source>
</evidence>
<dbReference type="GO" id="GO:0016491">
    <property type="term" value="F:oxidoreductase activity"/>
    <property type="evidence" value="ECO:0007669"/>
    <property type="project" value="UniProtKB-KW"/>
</dbReference>
<evidence type="ECO:0000256" key="4">
    <source>
        <dbReference type="ARBA" id="ARBA00022691"/>
    </source>
</evidence>
<gene>
    <name evidence="11" type="ORF">AQPE_2113</name>
</gene>
<keyword evidence="4" id="KW-0949">S-adenosyl-L-methionine</keyword>
<dbReference type="InterPro" id="IPR007197">
    <property type="entry name" value="rSAM"/>
</dbReference>
<keyword evidence="11" id="KW-0670">Pyruvate</keyword>
<feature type="domain" description="4Fe-4S ferredoxin-type" evidence="9">
    <location>
        <begin position="46"/>
        <end position="74"/>
    </location>
</feature>
<dbReference type="RefSeq" id="WP_318350906.1">
    <property type="nucleotide sequence ID" value="NZ_AP018694.1"/>
</dbReference>
<dbReference type="PROSITE" id="PS01087">
    <property type="entry name" value="RADICAL_ACTIVATING"/>
    <property type="match status" value="1"/>
</dbReference>
<comment type="similarity">
    <text evidence="2">Belongs to the organic radical-activating enzymes family.</text>
</comment>
<evidence type="ECO:0000313" key="12">
    <source>
        <dbReference type="Proteomes" id="UP001193389"/>
    </source>
</evidence>
<evidence type="ECO:0000313" key="11">
    <source>
        <dbReference type="EMBL" id="BBE17954.1"/>
    </source>
</evidence>
<feature type="domain" description="4Fe-4S ferredoxin-type" evidence="9">
    <location>
        <begin position="75"/>
        <end position="104"/>
    </location>
</feature>